<dbReference type="Pfam" id="PF00501">
    <property type="entry name" value="AMP-binding"/>
    <property type="match status" value="1"/>
</dbReference>
<evidence type="ECO:0000256" key="2">
    <source>
        <dbReference type="SAM" id="MobiDB-lite"/>
    </source>
</evidence>
<feature type="compositionally biased region" description="Low complexity" evidence="2">
    <location>
        <begin position="178"/>
        <end position="187"/>
    </location>
</feature>
<comment type="caution">
    <text evidence="4">The sequence shown here is derived from an EMBL/GenBank/DDBJ whole genome shotgun (WGS) entry which is preliminary data.</text>
</comment>
<evidence type="ECO:0000259" key="3">
    <source>
        <dbReference type="Pfam" id="PF00501"/>
    </source>
</evidence>
<dbReference type="GO" id="GO:0006631">
    <property type="term" value="P:fatty acid metabolic process"/>
    <property type="evidence" value="ECO:0007669"/>
    <property type="project" value="TreeGrafter"/>
</dbReference>
<evidence type="ECO:0000256" key="1">
    <source>
        <dbReference type="ARBA" id="ARBA00006432"/>
    </source>
</evidence>
<dbReference type="EMBL" id="PYBV01000027">
    <property type="protein sequence ID" value="PYC67625.1"/>
    <property type="molecule type" value="Genomic_DNA"/>
</dbReference>
<dbReference type="InterPro" id="IPR045851">
    <property type="entry name" value="AMP-bd_C_sf"/>
</dbReference>
<protein>
    <recommendedName>
        <fullName evidence="3">AMP-dependent synthetase/ligase domain-containing protein</fullName>
    </recommendedName>
</protein>
<dbReference type="Gene3D" id="3.30.300.30">
    <property type="match status" value="1"/>
</dbReference>
<feature type="region of interest" description="Disordered" evidence="2">
    <location>
        <begin position="1"/>
        <end position="290"/>
    </location>
</feature>
<proteinExistence type="inferred from homology"/>
<dbReference type="PANTHER" id="PTHR43201:SF8">
    <property type="entry name" value="ACYL-COA SYNTHETASE FAMILY MEMBER 3"/>
    <property type="match status" value="1"/>
</dbReference>
<gene>
    <name evidence="4" type="ORF">C7C45_21250</name>
</gene>
<reference evidence="4 5" key="1">
    <citation type="submission" date="2018-03" db="EMBL/GenBank/DDBJ databases">
        <title>Bioinformatic expansion and discovery of thiopeptide antibiotics.</title>
        <authorList>
            <person name="Schwalen C.J."/>
            <person name="Hudson G.A."/>
            <person name="Mitchell D.A."/>
        </authorList>
    </citation>
    <scope>NUCLEOTIDE SEQUENCE [LARGE SCALE GENOMIC DNA]</scope>
    <source>
        <strain evidence="4 5">NRRL 8041</strain>
    </source>
</reference>
<name>A0A318NG35_9ACTN</name>
<feature type="domain" description="AMP-dependent synthetase/ligase" evidence="3">
    <location>
        <begin position="400"/>
        <end position="600"/>
    </location>
</feature>
<dbReference type="InterPro" id="IPR000873">
    <property type="entry name" value="AMP-dep_synth/lig_dom"/>
</dbReference>
<feature type="compositionally biased region" description="Basic and acidic residues" evidence="2">
    <location>
        <begin position="138"/>
        <end position="148"/>
    </location>
</feature>
<dbReference type="Proteomes" id="UP000248333">
    <property type="component" value="Unassembled WGS sequence"/>
</dbReference>
<dbReference type="OrthoDB" id="3936150at2"/>
<feature type="compositionally biased region" description="Basic and acidic residues" evidence="2">
    <location>
        <begin position="71"/>
        <end position="80"/>
    </location>
</feature>
<dbReference type="Gene3D" id="3.40.50.12780">
    <property type="entry name" value="N-terminal domain of ligase-like"/>
    <property type="match status" value="1"/>
</dbReference>
<dbReference type="SUPFAM" id="SSF56801">
    <property type="entry name" value="Acetyl-CoA synthetase-like"/>
    <property type="match status" value="1"/>
</dbReference>
<dbReference type="PANTHER" id="PTHR43201">
    <property type="entry name" value="ACYL-COA SYNTHETASE"/>
    <property type="match status" value="1"/>
</dbReference>
<evidence type="ECO:0000313" key="4">
    <source>
        <dbReference type="EMBL" id="PYC67625.1"/>
    </source>
</evidence>
<sequence length="729" mass="77108">MWLSPAGPVARRVPPTAQVEPASRARRVRSPTARPGGRGRRGTRRADGDPAVDTPGPAPRARRKRAGRVARRVDGRDHRGGFRGQPRHAGPGLVGDRGRHAGQRGGAHPRFSRRVRPGPSGGPARRGATQRTAVEDPGADRPRADRARRPACPGGPDHQCTGGRGEPAHRRDRGAGGAVLRLGRLPLSGCPTGSAPGRRVVRRHAAGGARRDTRRRRDRAHPTHQVQHAAAVGGAVSRPRAPAGSGPDAHREPRGARPRPPAQLRRAGHGGGDAGAERPRRSGPRRRPYHDQGVVVVGNDAPWLRPTVELLARSDRGVIDEHGRVPWRDIVGQATDLAAELIRTPPHGWVVPADCSVRSLVGLVATGLATPAPRWVLGDPARWGTGRTVRDLVWEAGAQSAPPTEVEGPTYATATSGSTGEPRLLFGRPHALPDAVRLYTQGMPEYERAEVFAACSSLDFAAAFYVVMLPALLLGRDLLLFRPHQWRLAARQLADRPGICLAAPALATMAAGAAPTGARYDRTSFVPAGGGLTPERARRISAGLPGCRFLTMLGSTETGLLTVRRAVDATNNVGTPLPGKQVWLEDIGPDGVGMLWTRGPDTRFAAVGGRTRARPDGAVSAGDLVRPAPDGTGYLLEGRVDELIKIDGVTVYPATVTAAVRALPGVTDARVSVDRTGPVDRITVLAVGDVGEEQIRLACAELPSPVVPAQVLIRASTEAAFNDRGKALL</sequence>
<feature type="compositionally biased region" description="Basic residues" evidence="2">
    <location>
        <begin position="60"/>
        <end position="70"/>
    </location>
</feature>
<comment type="similarity">
    <text evidence="1">Belongs to the ATP-dependent AMP-binding enzyme family.</text>
</comment>
<dbReference type="InterPro" id="IPR042099">
    <property type="entry name" value="ANL_N_sf"/>
</dbReference>
<accession>A0A318NG35</accession>
<dbReference type="AlphaFoldDB" id="A0A318NG35"/>
<dbReference type="GO" id="GO:0031956">
    <property type="term" value="F:medium-chain fatty acid-CoA ligase activity"/>
    <property type="evidence" value="ECO:0007669"/>
    <property type="project" value="TreeGrafter"/>
</dbReference>
<organism evidence="4 5">
    <name type="scientific">Micromonospora arborensis</name>
    <dbReference type="NCBI Taxonomy" id="2116518"/>
    <lineage>
        <taxon>Bacteria</taxon>
        <taxon>Bacillati</taxon>
        <taxon>Actinomycetota</taxon>
        <taxon>Actinomycetes</taxon>
        <taxon>Micromonosporales</taxon>
        <taxon>Micromonosporaceae</taxon>
        <taxon>Micromonospora</taxon>
    </lineage>
</organism>
<feature type="region of interest" description="Disordered" evidence="2">
    <location>
        <begin position="399"/>
        <end position="419"/>
    </location>
</feature>
<feature type="compositionally biased region" description="Low complexity" evidence="2">
    <location>
        <begin position="223"/>
        <end position="236"/>
    </location>
</feature>
<keyword evidence="5" id="KW-1185">Reference proteome</keyword>
<evidence type="ECO:0000313" key="5">
    <source>
        <dbReference type="Proteomes" id="UP000248333"/>
    </source>
</evidence>